<evidence type="ECO:0000313" key="3">
    <source>
        <dbReference type="Proteomes" id="UP000664859"/>
    </source>
</evidence>
<keyword evidence="3" id="KW-1185">Reference proteome</keyword>
<keyword evidence="1" id="KW-0732">Signal</keyword>
<dbReference type="OrthoDB" id="2340858at2759"/>
<dbReference type="InterPro" id="IPR052980">
    <property type="entry name" value="Crinkler_effector"/>
</dbReference>
<feature type="signal peptide" evidence="1">
    <location>
        <begin position="1"/>
        <end position="16"/>
    </location>
</feature>
<dbReference type="EMBL" id="JAFCMP010000064">
    <property type="protein sequence ID" value="KAG5188784.1"/>
    <property type="molecule type" value="Genomic_DNA"/>
</dbReference>
<comment type="caution">
    <text evidence="2">The sequence shown here is derived from an EMBL/GenBank/DDBJ whole genome shotgun (WGS) entry which is preliminary data.</text>
</comment>
<evidence type="ECO:0000313" key="2">
    <source>
        <dbReference type="EMBL" id="KAG5188784.1"/>
    </source>
</evidence>
<dbReference type="Proteomes" id="UP000664859">
    <property type="component" value="Unassembled WGS sequence"/>
</dbReference>
<gene>
    <name evidence="2" type="ORF">JKP88DRAFT_303719</name>
</gene>
<protein>
    <submittedName>
        <fullName evidence="2">Uncharacterized protein</fullName>
    </submittedName>
</protein>
<feature type="chain" id="PRO_5032371039" evidence="1">
    <location>
        <begin position="17"/>
        <end position="581"/>
    </location>
</feature>
<dbReference type="AlphaFoldDB" id="A0A836CKI5"/>
<evidence type="ECO:0000256" key="1">
    <source>
        <dbReference type="SAM" id="SignalP"/>
    </source>
</evidence>
<proteinExistence type="predicted"/>
<dbReference type="PANTHER" id="PTHR33129">
    <property type="entry name" value="PROTEIN KINASE DOMAIN-CONTAINING PROTEIN-RELATED"/>
    <property type="match status" value="1"/>
</dbReference>
<reference evidence="2" key="1">
    <citation type="submission" date="2021-02" db="EMBL/GenBank/DDBJ databases">
        <title>First Annotated Genome of the Yellow-green Alga Tribonema minus.</title>
        <authorList>
            <person name="Mahan K.M."/>
        </authorList>
    </citation>
    <scope>NUCLEOTIDE SEQUENCE</scope>
    <source>
        <strain evidence="2">UTEX B ZZ1240</strain>
    </source>
</reference>
<name>A0A836CKI5_9STRA</name>
<organism evidence="2 3">
    <name type="scientific">Tribonema minus</name>
    <dbReference type="NCBI Taxonomy" id="303371"/>
    <lineage>
        <taxon>Eukaryota</taxon>
        <taxon>Sar</taxon>
        <taxon>Stramenopiles</taxon>
        <taxon>Ochrophyta</taxon>
        <taxon>PX clade</taxon>
        <taxon>Xanthophyceae</taxon>
        <taxon>Tribonematales</taxon>
        <taxon>Tribonemataceae</taxon>
        <taxon>Tribonema</taxon>
    </lineage>
</organism>
<dbReference type="PANTHER" id="PTHR33129:SF1">
    <property type="entry name" value="ATP-BINDING PROTEIN"/>
    <property type="match status" value="1"/>
</dbReference>
<accession>A0A836CKI5</accession>
<sequence>MRDLLLVLPVVPYALGWAFQSHLPQGYSAVYHAVARYYAGFQTPGAAATQRTEACDGSSINLGTSQAESAADTISIDSLDLGEDDCKQSVTSGNKSSRGAALAQNRFGEISSKRYEALLYDGLDDPAPTKVKRLDKGWSLGQLQSHLQQALNKPSAASHRVAYRDPDEGIVAQFRDTDDLKEVLQALRHVGSPKVLPRFYLVSSQDAGAVRNSWSRTLNLKFAVSVSSRIGKSMWGYLLLYHWACGISKGEQIQRIVVRKKSWQREQPHLFCAEGAFVLTEDQFEDELLRPDVMYLIDGLKPDDYALPGVGGAKMLLISSNQEDRHQQVFSKRDWHKKLYMDGWSKAEMCLARDLLELNISDSELQERINTWGELNACNILRDDRRSPQEMDAAIRATLLPNFNNLAAGNSARFTGPSEVYFMRARRDLETTYVVYSSIYITWRIYQAALKQRRYDVTTYLSLLGAGEEELRELARFRGTGREPLARMIIHDGGEFTGRCLTGVDEGKVYTLQLPQSPFAAAFTDIREVVDALDGVYYQSADSDYPGIDALRQPELVISKQTEAAVMFEHISANVTCHDNG</sequence>